<organism evidence="1 2">
    <name type="scientific">Oesophagostomum dentatum</name>
    <name type="common">Nodular worm</name>
    <dbReference type="NCBI Taxonomy" id="61180"/>
    <lineage>
        <taxon>Eukaryota</taxon>
        <taxon>Metazoa</taxon>
        <taxon>Ecdysozoa</taxon>
        <taxon>Nematoda</taxon>
        <taxon>Chromadorea</taxon>
        <taxon>Rhabditida</taxon>
        <taxon>Rhabditina</taxon>
        <taxon>Rhabditomorpha</taxon>
        <taxon>Strongyloidea</taxon>
        <taxon>Strongylidae</taxon>
        <taxon>Oesophagostomum</taxon>
    </lineage>
</organism>
<name>A0A0B1S090_OESDE</name>
<accession>A0A0B1S090</accession>
<dbReference type="OrthoDB" id="5866964at2759"/>
<proteinExistence type="predicted"/>
<keyword evidence="2" id="KW-1185">Reference proteome</keyword>
<evidence type="ECO:0000313" key="2">
    <source>
        <dbReference type="Proteomes" id="UP000053660"/>
    </source>
</evidence>
<evidence type="ECO:0000313" key="1">
    <source>
        <dbReference type="EMBL" id="KHJ78359.1"/>
    </source>
</evidence>
<feature type="non-terminal residue" evidence="1">
    <location>
        <position position="1"/>
    </location>
</feature>
<dbReference type="AlphaFoldDB" id="A0A0B1S090"/>
<sequence>LRSRWKFLAVIFNPKQREWLGKYGPRALCIDDTFNLTAYSLRLATIIVADEWDRALPAAYLLSYRMTGVEVGMMFTFVKKFLPSFYTDYLMTDDTNTFWNGFKKIFPESTAKKLLCHWHVQQAIKRSATKKLLNVCCSLALLKYRYR</sequence>
<protein>
    <submittedName>
        <fullName evidence="1">Uncharacterized protein</fullName>
    </submittedName>
</protein>
<gene>
    <name evidence="1" type="ORF">OESDEN_22020</name>
</gene>
<dbReference type="EMBL" id="KN609852">
    <property type="protein sequence ID" value="KHJ78359.1"/>
    <property type="molecule type" value="Genomic_DNA"/>
</dbReference>
<reference evidence="1 2" key="1">
    <citation type="submission" date="2014-03" db="EMBL/GenBank/DDBJ databases">
        <title>Draft genome of the hookworm Oesophagostomum dentatum.</title>
        <authorList>
            <person name="Mitreva M."/>
        </authorList>
    </citation>
    <scope>NUCLEOTIDE SEQUENCE [LARGE SCALE GENOMIC DNA]</scope>
    <source>
        <strain evidence="1 2">OD-Hann</strain>
    </source>
</reference>
<dbReference type="Proteomes" id="UP000053660">
    <property type="component" value="Unassembled WGS sequence"/>
</dbReference>